<accession>A0AA39JZQ3</accession>
<dbReference type="EMBL" id="JAUEPT010000005">
    <property type="protein sequence ID" value="KAK0451647.1"/>
    <property type="molecule type" value="Genomic_DNA"/>
</dbReference>
<proteinExistence type="predicted"/>
<dbReference type="AlphaFoldDB" id="A0AA39JZQ3"/>
<gene>
    <name evidence="2" type="ORF">EV421DRAFT_1051788</name>
</gene>
<dbReference type="Proteomes" id="UP001175226">
    <property type="component" value="Unassembled WGS sequence"/>
</dbReference>
<evidence type="ECO:0000313" key="3">
    <source>
        <dbReference type="Proteomes" id="UP001175226"/>
    </source>
</evidence>
<reference evidence="2" key="1">
    <citation type="submission" date="2023-06" db="EMBL/GenBank/DDBJ databases">
        <authorList>
            <consortium name="Lawrence Berkeley National Laboratory"/>
            <person name="Ahrendt S."/>
            <person name="Sahu N."/>
            <person name="Indic B."/>
            <person name="Wong-Bajracharya J."/>
            <person name="Merenyi Z."/>
            <person name="Ke H.-M."/>
            <person name="Monk M."/>
            <person name="Kocsube S."/>
            <person name="Drula E."/>
            <person name="Lipzen A."/>
            <person name="Balint B."/>
            <person name="Henrissat B."/>
            <person name="Andreopoulos B."/>
            <person name="Martin F.M."/>
            <person name="Harder C.B."/>
            <person name="Rigling D."/>
            <person name="Ford K.L."/>
            <person name="Foster G.D."/>
            <person name="Pangilinan J."/>
            <person name="Papanicolaou A."/>
            <person name="Barry K."/>
            <person name="LaButti K."/>
            <person name="Viragh M."/>
            <person name="Koriabine M."/>
            <person name="Yan M."/>
            <person name="Riley R."/>
            <person name="Champramary S."/>
            <person name="Plett K.L."/>
            <person name="Tsai I.J."/>
            <person name="Slot J."/>
            <person name="Sipos G."/>
            <person name="Plett J."/>
            <person name="Nagy L.G."/>
            <person name="Grigoriev I.V."/>
        </authorList>
    </citation>
    <scope>NUCLEOTIDE SEQUENCE</scope>
    <source>
        <strain evidence="2">FPL87.14</strain>
    </source>
</reference>
<evidence type="ECO:0000256" key="1">
    <source>
        <dbReference type="SAM" id="MobiDB-lite"/>
    </source>
</evidence>
<protein>
    <submittedName>
        <fullName evidence="2">Uncharacterized protein</fullName>
    </submittedName>
</protein>
<feature type="region of interest" description="Disordered" evidence="1">
    <location>
        <begin position="118"/>
        <end position="154"/>
    </location>
</feature>
<evidence type="ECO:0000313" key="2">
    <source>
        <dbReference type="EMBL" id="KAK0451647.1"/>
    </source>
</evidence>
<sequence length="184" mass="21132">MFAGVFLFFPVASCGRSRRGFGHFHQMCTIYCPPLAKKQRYGFQNFAVRVLAMMTGEHSFSRPSSCQLLPRSFSFCTLQHCPHSCFFARPLPSRGDLHEKRKSRTRTRIQWVPGQVGVDGNEKSTLKPNSQRRAPPTAFSMNTQSSPGHFHEAKQQTSRNEYRCSLAALTRCRRRKMIEILLIF</sequence>
<organism evidence="2 3">
    <name type="scientific">Armillaria borealis</name>
    <dbReference type="NCBI Taxonomy" id="47425"/>
    <lineage>
        <taxon>Eukaryota</taxon>
        <taxon>Fungi</taxon>
        <taxon>Dikarya</taxon>
        <taxon>Basidiomycota</taxon>
        <taxon>Agaricomycotina</taxon>
        <taxon>Agaricomycetes</taxon>
        <taxon>Agaricomycetidae</taxon>
        <taxon>Agaricales</taxon>
        <taxon>Marasmiineae</taxon>
        <taxon>Physalacriaceae</taxon>
        <taxon>Armillaria</taxon>
    </lineage>
</organism>
<keyword evidence="3" id="KW-1185">Reference proteome</keyword>
<name>A0AA39JZQ3_9AGAR</name>
<comment type="caution">
    <text evidence="2">The sequence shown here is derived from an EMBL/GenBank/DDBJ whole genome shotgun (WGS) entry which is preliminary data.</text>
</comment>